<comment type="caution">
    <text evidence="4">The sequence shown here is derived from an EMBL/GenBank/DDBJ whole genome shotgun (WGS) entry which is preliminary data.</text>
</comment>
<dbReference type="GO" id="GO:0042602">
    <property type="term" value="F:riboflavin reductase (NADPH) activity"/>
    <property type="evidence" value="ECO:0007669"/>
    <property type="project" value="TreeGrafter"/>
</dbReference>
<dbReference type="RefSeq" id="WP_170154153.1">
    <property type="nucleotide sequence ID" value="NZ_BOMO01000132.1"/>
</dbReference>
<organism evidence="4 5">
    <name type="scientific">Actinoplanes italicus</name>
    <dbReference type="NCBI Taxonomy" id="113567"/>
    <lineage>
        <taxon>Bacteria</taxon>
        <taxon>Bacillati</taxon>
        <taxon>Actinomycetota</taxon>
        <taxon>Actinomycetes</taxon>
        <taxon>Micromonosporales</taxon>
        <taxon>Micromonosporaceae</taxon>
        <taxon>Actinoplanes</taxon>
    </lineage>
</organism>
<dbReference type="SUPFAM" id="SSF50475">
    <property type="entry name" value="FMN-binding split barrel"/>
    <property type="match status" value="1"/>
</dbReference>
<dbReference type="InterPro" id="IPR050268">
    <property type="entry name" value="NADH-dep_flavin_reductase"/>
</dbReference>
<dbReference type="AlphaFoldDB" id="A0A2T0K093"/>
<protein>
    <submittedName>
        <fullName evidence="4">Flavin reductase (DIM6/NTAB) family NADH-FMN oxidoreductase RutF</fullName>
    </submittedName>
</protein>
<evidence type="ECO:0000256" key="2">
    <source>
        <dbReference type="ARBA" id="ARBA00023002"/>
    </source>
</evidence>
<dbReference type="Pfam" id="PF01613">
    <property type="entry name" value="Flavin_Reduct"/>
    <property type="match status" value="1"/>
</dbReference>
<feature type="domain" description="Flavin reductase like" evidence="3">
    <location>
        <begin position="12"/>
        <end position="169"/>
    </location>
</feature>
<name>A0A2T0K093_9ACTN</name>
<dbReference type="EMBL" id="PVMZ01000020">
    <property type="protein sequence ID" value="PRX16203.1"/>
    <property type="molecule type" value="Genomic_DNA"/>
</dbReference>
<dbReference type="PANTHER" id="PTHR30466:SF11">
    <property type="entry name" value="FLAVIN-DEPENDENT MONOOXYGENASE, REDUCTASE SUBUNIT HSAB"/>
    <property type="match status" value="1"/>
</dbReference>
<evidence type="ECO:0000313" key="4">
    <source>
        <dbReference type="EMBL" id="PRX16203.1"/>
    </source>
</evidence>
<keyword evidence="5" id="KW-1185">Reference proteome</keyword>
<dbReference type="SUPFAM" id="SSF51569">
    <property type="entry name" value="Aldolase"/>
    <property type="match status" value="1"/>
</dbReference>
<reference evidence="4 5" key="1">
    <citation type="submission" date="2018-03" db="EMBL/GenBank/DDBJ databases">
        <title>Genomic Encyclopedia of Archaeal and Bacterial Type Strains, Phase II (KMG-II): from individual species to whole genera.</title>
        <authorList>
            <person name="Goeker M."/>
        </authorList>
    </citation>
    <scope>NUCLEOTIDE SEQUENCE [LARGE SCALE GENOMIC DNA]</scope>
    <source>
        <strain evidence="4 5">DSM 43146</strain>
    </source>
</reference>
<dbReference type="Gene3D" id="3.20.20.70">
    <property type="entry name" value="Aldolase class I"/>
    <property type="match status" value="1"/>
</dbReference>
<dbReference type="GO" id="GO:0010181">
    <property type="term" value="F:FMN binding"/>
    <property type="evidence" value="ECO:0007669"/>
    <property type="project" value="InterPro"/>
</dbReference>
<dbReference type="InterPro" id="IPR013785">
    <property type="entry name" value="Aldolase_TIM"/>
</dbReference>
<proteinExistence type="inferred from homology"/>
<dbReference type="SMART" id="SM00903">
    <property type="entry name" value="Flavin_Reduct"/>
    <property type="match status" value="1"/>
</dbReference>
<dbReference type="Gene3D" id="2.30.110.10">
    <property type="entry name" value="Electron Transport, Fmn-binding Protein, Chain A"/>
    <property type="match status" value="1"/>
</dbReference>
<evidence type="ECO:0000313" key="5">
    <source>
        <dbReference type="Proteomes" id="UP000239415"/>
    </source>
</evidence>
<gene>
    <name evidence="4" type="ORF">CLV67_12017</name>
</gene>
<dbReference type="PANTHER" id="PTHR30466">
    <property type="entry name" value="FLAVIN REDUCTASE"/>
    <property type="match status" value="1"/>
</dbReference>
<keyword evidence="2" id="KW-0560">Oxidoreductase</keyword>
<evidence type="ECO:0000259" key="3">
    <source>
        <dbReference type="SMART" id="SM00903"/>
    </source>
</evidence>
<accession>A0A2T0K093</accession>
<dbReference type="InterPro" id="IPR002563">
    <property type="entry name" value="Flavin_Rdtase-like_dom"/>
</dbReference>
<dbReference type="InterPro" id="IPR012349">
    <property type="entry name" value="Split_barrel_FMN-bd"/>
</dbReference>
<sequence length="359" mass="37872">MPVDSTTFRSVLGQWPSGVCVVTTVGPPDVGGKPRRHGMTASSFSSVSLDPPMVSVCLGNHLPSRALLGDAGKFAISFLGKDQAHIGRRFAGQDRDGNRTEVADRFAGLDWAITPNGCPVLSEAVAWLDCTVAHAYPGGDHTIFVGEVTEAALPRITAPLLFHSRNWRQLSDPLPPAVALTVDVAAGDPLAGALRQAGARVRGDCFEFTADAAPSPEVIRAARRSGATVAGYVTDAFDPDREDEVLATVDRLVALGCDEIGCAESDLVPASPLQVRRVLQDAVVRVRPAVLRVRLSGDNRLALVNAMVAMKNGVCHFDVAAPGSGSSSLPLADLLHLSRQLEVAGLPDLVQTSLVQLRE</sequence>
<dbReference type="Proteomes" id="UP000239415">
    <property type="component" value="Unassembled WGS sequence"/>
</dbReference>
<evidence type="ECO:0000256" key="1">
    <source>
        <dbReference type="ARBA" id="ARBA00008898"/>
    </source>
</evidence>
<comment type="similarity">
    <text evidence="1">Belongs to the non-flavoprotein flavin reductase family.</text>
</comment>